<evidence type="ECO:0000313" key="3">
    <source>
        <dbReference type="Proteomes" id="UP000026962"/>
    </source>
</evidence>
<organism evidence="2">
    <name type="scientific">Oryza punctata</name>
    <name type="common">Red rice</name>
    <dbReference type="NCBI Taxonomy" id="4537"/>
    <lineage>
        <taxon>Eukaryota</taxon>
        <taxon>Viridiplantae</taxon>
        <taxon>Streptophyta</taxon>
        <taxon>Embryophyta</taxon>
        <taxon>Tracheophyta</taxon>
        <taxon>Spermatophyta</taxon>
        <taxon>Magnoliopsida</taxon>
        <taxon>Liliopsida</taxon>
        <taxon>Poales</taxon>
        <taxon>Poaceae</taxon>
        <taxon>BOP clade</taxon>
        <taxon>Oryzoideae</taxon>
        <taxon>Oryzeae</taxon>
        <taxon>Oryzinae</taxon>
        <taxon>Oryza</taxon>
    </lineage>
</organism>
<dbReference type="Gramene" id="OPUNC03G09690.1">
    <property type="protein sequence ID" value="OPUNC03G09690.1"/>
    <property type="gene ID" value="OPUNC03G09690"/>
</dbReference>
<accession>A0A0E0KB44</accession>
<sequence>MATTPRMRGVAWRGTGAGARSSSSSAFRPFGLDSELTEFPFRSRPVVATTAKEFSIPPEEFRVAHWLRQQASGRIYLSIGHGVCRGKSTAEE</sequence>
<name>A0A0E0KB44_ORYPU</name>
<dbReference type="HOGENOM" id="CLU_2417078_0_0_1"/>
<feature type="region of interest" description="Disordered" evidence="1">
    <location>
        <begin position="1"/>
        <end position="25"/>
    </location>
</feature>
<dbReference type="AlphaFoldDB" id="A0A0E0KB44"/>
<keyword evidence="3" id="KW-1185">Reference proteome</keyword>
<reference evidence="2" key="2">
    <citation type="submission" date="2018-05" db="EMBL/GenBank/DDBJ databases">
        <title>OpunRS2 (Oryza punctata Reference Sequence Version 2).</title>
        <authorList>
            <person name="Zhang J."/>
            <person name="Kudrna D."/>
            <person name="Lee S."/>
            <person name="Talag J."/>
            <person name="Welchert J."/>
            <person name="Wing R.A."/>
        </authorList>
    </citation>
    <scope>NUCLEOTIDE SEQUENCE [LARGE SCALE GENOMIC DNA]</scope>
</reference>
<protein>
    <submittedName>
        <fullName evidence="2">Uncharacterized protein</fullName>
    </submittedName>
</protein>
<dbReference type="Proteomes" id="UP000026962">
    <property type="component" value="Chromosome 3"/>
</dbReference>
<evidence type="ECO:0000313" key="2">
    <source>
        <dbReference type="EnsemblPlants" id="OPUNC03G09690.1"/>
    </source>
</evidence>
<reference evidence="2" key="1">
    <citation type="submission" date="2015-04" db="UniProtKB">
        <authorList>
            <consortium name="EnsemblPlants"/>
        </authorList>
    </citation>
    <scope>IDENTIFICATION</scope>
</reference>
<evidence type="ECO:0000256" key="1">
    <source>
        <dbReference type="SAM" id="MobiDB-lite"/>
    </source>
</evidence>
<proteinExistence type="predicted"/>
<dbReference type="EnsemblPlants" id="OPUNC03G09690.1">
    <property type="protein sequence ID" value="OPUNC03G09690.1"/>
    <property type="gene ID" value="OPUNC03G09690"/>
</dbReference>